<keyword evidence="2 5" id="KW-0645">Protease</keyword>
<keyword evidence="3 5" id="KW-0378">Hydrolase</keyword>
<evidence type="ECO:0000313" key="8">
    <source>
        <dbReference type="EMBL" id="HIV03119.1"/>
    </source>
</evidence>
<dbReference type="Gene3D" id="3.90.226.10">
    <property type="entry name" value="2-enoyl-CoA Hydratase, Chain A, domain 1"/>
    <property type="match status" value="1"/>
</dbReference>
<protein>
    <submittedName>
        <fullName evidence="8">PDZ domain-containing protein</fullName>
    </submittedName>
</protein>
<dbReference type="InterPro" id="IPR002477">
    <property type="entry name" value="Peptidoglycan-bd-like"/>
</dbReference>
<dbReference type="SUPFAM" id="SSF47090">
    <property type="entry name" value="PGBD-like"/>
    <property type="match status" value="1"/>
</dbReference>
<dbReference type="Gene3D" id="1.10.101.10">
    <property type="entry name" value="PGBD-like superfamily/PGBD"/>
    <property type="match status" value="1"/>
</dbReference>
<comment type="caution">
    <text evidence="8">The sequence shown here is derived from an EMBL/GenBank/DDBJ whole genome shotgun (WGS) entry which is preliminary data.</text>
</comment>
<comment type="similarity">
    <text evidence="1 5">Belongs to the peptidase S41A family.</text>
</comment>
<dbReference type="InterPro" id="IPR029045">
    <property type="entry name" value="ClpP/crotonase-like_dom_sf"/>
</dbReference>
<dbReference type="GO" id="GO:0008236">
    <property type="term" value="F:serine-type peptidase activity"/>
    <property type="evidence" value="ECO:0007669"/>
    <property type="project" value="UniProtKB-KW"/>
</dbReference>
<dbReference type="Pfam" id="PF13180">
    <property type="entry name" value="PDZ_2"/>
    <property type="match status" value="1"/>
</dbReference>
<dbReference type="PANTHER" id="PTHR32060">
    <property type="entry name" value="TAIL-SPECIFIC PROTEASE"/>
    <property type="match status" value="1"/>
</dbReference>
<dbReference type="InterPro" id="IPR036034">
    <property type="entry name" value="PDZ_sf"/>
</dbReference>
<dbReference type="SMART" id="SM00228">
    <property type="entry name" value="PDZ"/>
    <property type="match status" value="1"/>
</dbReference>
<organism evidence="8 9">
    <name type="scientific">Candidatus Aphodoplasma excrementigallinarum</name>
    <dbReference type="NCBI Taxonomy" id="2840673"/>
    <lineage>
        <taxon>Bacteria</taxon>
        <taxon>Bacillati</taxon>
        <taxon>Bacillota</taxon>
        <taxon>Clostridia</taxon>
        <taxon>Eubacteriales</taxon>
        <taxon>Candidatus Aphodoplasma</taxon>
    </lineage>
</organism>
<dbReference type="SMART" id="SM00245">
    <property type="entry name" value="TSPc"/>
    <property type="match status" value="1"/>
</dbReference>
<dbReference type="InterPro" id="IPR036366">
    <property type="entry name" value="PGBDSf"/>
</dbReference>
<dbReference type="Pfam" id="PF01471">
    <property type="entry name" value="PG_binding_1"/>
    <property type="match status" value="1"/>
</dbReference>
<dbReference type="GO" id="GO:0006508">
    <property type="term" value="P:proteolysis"/>
    <property type="evidence" value="ECO:0007669"/>
    <property type="project" value="UniProtKB-KW"/>
</dbReference>
<name>A0A9D1NH92_9FIRM</name>
<dbReference type="GO" id="GO:0004175">
    <property type="term" value="F:endopeptidase activity"/>
    <property type="evidence" value="ECO:0007669"/>
    <property type="project" value="TreeGrafter"/>
</dbReference>
<dbReference type="Pfam" id="PF03572">
    <property type="entry name" value="Peptidase_S41"/>
    <property type="match status" value="1"/>
</dbReference>
<evidence type="ECO:0000313" key="9">
    <source>
        <dbReference type="Proteomes" id="UP000886743"/>
    </source>
</evidence>
<dbReference type="CDD" id="cd07560">
    <property type="entry name" value="Peptidase_S41_CPP"/>
    <property type="match status" value="1"/>
</dbReference>
<evidence type="ECO:0000259" key="7">
    <source>
        <dbReference type="PROSITE" id="PS50106"/>
    </source>
</evidence>
<keyword evidence="6" id="KW-0732">Signal</keyword>
<evidence type="ECO:0000256" key="1">
    <source>
        <dbReference type="ARBA" id="ARBA00009179"/>
    </source>
</evidence>
<keyword evidence="4 5" id="KW-0720">Serine protease</keyword>
<feature type="signal peptide" evidence="6">
    <location>
        <begin position="1"/>
        <end position="25"/>
    </location>
</feature>
<evidence type="ECO:0000256" key="3">
    <source>
        <dbReference type="ARBA" id="ARBA00022801"/>
    </source>
</evidence>
<accession>A0A9D1NH92</accession>
<evidence type="ECO:0000256" key="2">
    <source>
        <dbReference type="ARBA" id="ARBA00022670"/>
    </source>
</evidence>
<dbReference type="InterPro" id="IPR001478">
    <property type="entry name" value="PDZ"/>
</dbReference>
<dbReference type="CDD" id="cd06782">
    <property type="entry name" value="cpPDZ_CPP-like"/>
    <property type="match status" value="1"/>
</dbReference>
<dbReference type="NCBIfam" id="TIGR00225">
    <property type="entry name" value="prc"/>
    <property type="match status" value="1"/>
</dbReference>
<dbReference type="InterPro" id="IPR005151">
    <property type="entry name" value="Tail-specific_protease"/>
</dbReference>
<dbReference type="InterPro" id="IPR036365">
    <property type="entry name" value="PGBD-like_sf"/>
</dbReference>
<evidence type="ECO:0000256" key="5">
    <source>
        <dbReference type="RuleBase" id="RU004404"/>
    </source>
</evidence>
<dbReference type="SUPFAM" id="SSF52096">
    <property type="entry name" value="ClpP/crotonase"/>
    <property type="match status" value="1"/>
</dbReference>
<dbReference type="InterPro" id="IPR004447">
    <property type="entry name" value="Peptidase_S41A"/>
</dbReference>
<reference evidence="8" key="2">
    <citation type="journal article" date="2021" name="PeerJ">
        <title>Extensive microbial diversity within the chicken gut microbiome revealed by metagenomics and culture.</title>
        <authorList>
            <person name="Gilroy R."/>
            <person name="Ravi A."/>
            <person name="Getino M."/>
            <person name="Pursley I."/>
            <person name="Horton D.L."/>
            <person name="Alikhan N.F."/>
            <person name="Baker D."/>
            <person name="Gharbi K."/>
            <person name="Hall N."/>
            <person name="Watson M."/>
            <person name="Adriaenssens E.M."/>
            <person name="Foster-Nyarko E."/>
            <person name="Jarju S."/>
            <person name="Secka A."/>
            <person name="Antonio M."/>
            <person name="Oren A."/>
            <person name="Chaudhuri R.R."/>
            <person name="La Ragione R."/>
            <person name="Hildebrand F."/>
            <person name="Pallen M.J."/>
        </authorList>
    </citation>
    <scope>NUCLEOTIDE SEQUENCE</scope>
    <source>
        <strain evidence="8">4920</strain>
    </source>
</reference>
<evidence type="ECO:0000256" key="4">
    <source>
        <dbReference type="ARBA" id="ARBA00022825"/>
    </source>
</evidence>
<dbReference type="Gene3D" id="3.30.750.44">
    <property type="match status" value="1"/>
</dbReference>
<dbReference type="PANTHER" id="PTHR32060:SF22">
    <property type="entry name" value="CARBOXYL-TERMINAL-PROCESSING PEPTIDASE 3, CHLOROPLASTIC"/>
    <property type="match status" value="1"/>
</dbReference>
<dbReference type="PROSITE" id="PS50106">
    <property type="entry name" value="PDZ"/>
    <property type="match status" value="1"/>
</dbReference>
<feature type="domain" description="PDZ" evidence="7">
    <location>
        <begin position="101"/>
        <end position="194"/>
    </location>
</feature>
<dbReference type="Proteomes" id="UP000886743">
    <property type="component" value="Unassembled WGS sequence"/>
</dbReference>
<reference evidence="8" key="1">
    <citation type="submission" date="2020-10" db="EMBL/GenBank/DDBJ databases">
        <authorList>
            <person name="Gilroy R."/>
        </authorList>
    </citation>
    <scope>NUCLEOTIDE SEQUENCE</scope>
    <source>
        <strain evidence="8">4920</strain>
    </source>
</reference>
<sequence>MKKMMKRFVAALLALTVVFTVPVLAEDNLKYIPESAEAEFFNMVASDLVQLYQFDIAKDQLLTRTLTNLLNNNPEALDTFLRALFNSLDPYSEFYTPEEYEVMMQSLENVTGGIGIQMTKGPQYVEVANVLDGSTALEAGVQVGDKIVKVDGESMVGKGTEYVGNKVRGEIGTDVVLTLLRGNEEIEIAVTRGELTNSTVDYGLVGEDVGYLYIVSFSSATDSEVEQALAYFDSLGITKIILDLRNNPGGYVDTAVNVAKYFVPEGTIVTHYTKYNDHTEEYRSELKETKYELVTLVNEYTASAAEILASALQDSGASKLIGKQTYGKAVTQAMLGLYGGRMCKVTSGEYITRNGKKINNIGIIPDETVNNRVVTFDQTNAGTMKYAPSYQEGDSGEGIYLAKLRLEVLGYDPGARNEEFDESMKYAVIAYQEDAGLEATGVLNINTQICMEGDVSSQQVLIDNQAAAAFDYFGLTYTGFMIAEE</sequence>
<dbReference type="EMBL" id="DVOF01000176">
    <property type="protein sequence ID" value="HIV03119.1"/>
    <property type="molecule type" value="Genomic_DNA"/>
</dbReference>
<feature type="chain" id="PRO_5038536578" evidence="6">
    <location>
        <begin position="26"/>
        <end position="485"/>
    </location>
</feature>
<dbReference type="SUPFAM" id="SSF50156">
    <property type="entry name" value="PDZ domain-like"/>
    <property type="match status" value="1"/>
</dbReference>
<gene>
    <name evidence="8" type="ORF">IAC74_06050</name>
</gene>
<evidence type="ECO:0000256" key="6">
    <source>
        <dbReference type="SAM" id="SignalP"/>
    </source>
</evidence>
<proteinExistence type="inferred from homology"/>
<dbReference type="Gene3D" id="2.30.42.10">
    <property type="match status" value="1"/>
</dbReference>
<dbReference type="AlphaFoldDB" id="A0A9D1NH92"/>